<dbReference type="InterPro" id="IPR005940">
    <property type="entry name" value="Anthranilate_Pribosyl_Tfrase"/>
</dbReference>
<evidence type="ECO:0000256" key="5">
    <source>
        <dbReference type="ARBA" id="ARBA00022679"/>
    </source>
</evidence>
<feature type="domain" description="Glycosyl transferase family 3 N-terminal" evidence="10">
    <location>
        <begin position="85"/>
        <end position="146"/>
    </location>
</feature>
<comment type="pathway">
    <text evidence="1">Amino-acid biosynthesis; L-tryptophan biosynthesis; L-tryptophan from chorismate: step 2/5.</text>
</comment>
<evidence type="ECO:0000256" key="1">
    <source>
        <dbReference type="ARBA" id="ARBA00004907"/>
    </source>
</evidence>
<evidence type="ECO:0000256" key="3">
    <source>
        <dbReference type="ARBA" id="ARBA00022605"/>
    </source>
</evidence>
<evidence type="ECO:0000256" key="8">
    <source>
        <dbReference type="ARBA" id="ARBA00061500"/>
    </source>
</evidence>
<dbReference type="HAMAP" id="MF_00211">
    <property type="entry name" value="TrpD"/>
    <property type="match status" value="1"/>
</dbReference>
<keyword evidence="7" id="KW-0057">Aromatic amino acid biosynthesis</keyword>
<evidence type="ECO:0000256" key="7">
    <source>
        <dbReference type="ARBA" id="ARBA00023141"/>
    </source>
</evidence>
<reference evidence="11" key="1">
    <citation type="submission" date="2015-03" db="EMBL/GenBank/DDBJ databases">
        <title>A transcriptome of Araucaria cunninghamii, an australian fine timber species.</title>
        <authorList>
            <person name="Jing Yi C.J.Y."/>
            <person name="Yin San L.Y.S."/>
            <person name="Abdul Karim S.S."/>
            <person name="Wan Azmi N.N."/>
            <person name="Hercus R.R."/>
            <person name="Croft L.L."/>
        </authorList>
    </citation>
    <scope>NUCLEOTIDE SEQUENCE</scope>
    <source>
        <strain evidence="11">MI0301</strain>
        <tissue evidence="11">Leaf</tissue>
    </source>
</reference>
<dbReference type="InterPro" id="IPR017459">
    <property type="entry name" value="Glycosyl_Trfase_fam3_N_dom"/>
</dbReference>
<dbReference type="GO" id="GO:0005829">
    <property type="term" value="C:cytosol"/>
    <property type="evidence" value="ECO:0007669"/>
    <property type="project" value="TreeGrafter"/>
</dbReference>
<protein>
    <recommendedName>
        <fullName evidence="2">anthranilate phosphoribosyltransferase</fullName>
        <ecNumber evidence="2">2.4.2.18</ecNumber>
    </recommendedName>
</protein>
<dbReference type="Pfam" id="PF00591">
    <property type="entry name" value="Glycos_transf_3"/>
    <property type="match status" value="1"/>
</dbReference>
<dbReference type="InterPro" id="IPR035902">
    <property type="entry name" value="Nuc_phospho_transferase"/>
</dbReference>
<accession>A0A0D6R779</accession>
<dbReference type="SUPFAM" id="SSF52418">
    <property type="entry name" value="Nucleoside phosphorylase/phosphoribosyltransferase catalytic domain"/>
    <property type="match status" value="1"/>
</dbReference>
<dbReference type="EC" id="2.4.2.18" evidence="2"/>
<dbReference type="InterPro" id="IPR036320">
    <property type="entry name" value="Glycosyl_Trfase_fam3_N_dom_sf"/>
</dbReference>
<dbReference type="Gene3D" id="3.40.1030.10">
    <property type="entry name" value="Nucleoside phosphorylase/phosphoribosyltransferase catalytic domain"/>
    <property type="match status" value="1"/>
</dbReference>
<keyword evidence="4" id="KW-0328">Glycosyltransferase</keyword>
<feature type="domain" description="Glycosyl transferase family 3" evidence="9">
    <location>
        <begin position="154"/>
        <end position="403"/>
    </location>
</feature>
<evidence type="ECO:0000256" key="2">
    <source>
        <dbReference type="ARBA" id="ARBA00011948"/>
    </source>
</evidence>
<dbReference type="GO" id="GO:0000162">
    <property type="term" value="P:L-tryptophan biosynthetic process"/>
    <property type="evidence" value="ECO:0007669"/>
    <property type="project" value="UniProtKB-KW"/>
</dbReference>
<dbReference type="GO" id="GO:0004048">
    <property type="term" value="F:anthranilate phosphoribosyltransferase activity"/>
    <property type="evidence" value="ECO:0007669"/>
    <property type="project" value="UniProtKB-EC"/>
</dbReference>
<evidence type="ECO:0000259" key="10">
    <source>
        <dbReference type="Pfam" id="PF02885"/>
    </source>
</evidence>
<dbReference type="SUPFAM" id="SSF47648">
    <property type="entry name" value="Nucleoside phosphorylase/phosphoribosyltransferase N-terminal domain"/>
    <property type="match status" value="1"/>
</dbReference>
<dbReference type="PANTHER" id="PTHR43285">
    <property type="entry name" value="ANTHRANILATE PHOSPHORIBOSYLTRANSFERASE"/>
    <property type="match status" value="1"/>
</dbReference>
<dbReference type="AlphaFoldDB" id="A0A0D6R779"/>
<dbReference type="EMBL" id="GCKF01022217">
    <property type="protein sequence ID" value="JAG98571.1"/>
    <property type="molecule type" value="Transcribed_RNA"/>
</dbReference>
<comment type="similarity">
    <text evidence="8">Belongs to the anthranilate phosphoribosyltransferase family.</text>
</comment>
<proteinExistence type="inferred from homology"/>
<name>A0A0D6R779_ARACU</name>
<dbReference type="PANTHER" id="PTHR43285:SF2">
    <property type="entry name" value="ANTHRANILATE PHOSPHORIBOSYLTRANSFERASE"/>
    <property type="match status" value="1"/>
</dbReference>
<dbReference type="Pfam" id="PF02885">
    <property type="entry name" value="Glycos_trans_3N"/>
    <property type="match status" value="1"/>
</dbReference>
<evidence type="ECO:0000313" key="11">
    <source>
        <dbReference type="EMBL" id="JAG98571.1"/>
    </source>
</evidence>
<evidence type="ECO:0000256" key="6">
    <source>
        <dbReference type="ARBA" id="ARBA00022822"/>
    </source>
</evidence>
<keyword evidence="5" id="KW-0808">Transferase</keyword>
<dbReference type="InterPro" id="IPR000312">
    <property type="entry name" value="Glycosyl_Trfase_fam3"/>
</dbReference>
<dbReference type="FunFam" id="3.40.1030.10:FF:000002">
    <property type="entry name" value="Anthranilate phosphoribosyltransferase"/>
    <property type="match status" value="1"/>
</dbReference>
<evidence type="ECO:0000256" key="4">
    <source>
        <dbReference type="ARBA" id="ARBA00022676"/>
    </source>
</evidence>
<evidence type="ECO:0000259" key="9">
    <source>
        <dbReference type="Pfam" id="PF00591"/>
    </source>
</evidence>
<dbReference type="Gene3D" id="1.20.970.10">
    <property type="entry name" value="Transferase, Pyrimidine Nucleoside Phosphorylase, Chain C"/>
    <property type="match status" value="1"/>
</dbReference>
<organism evidence="11">
    <name type="scientific">Araucaria cunninghamii</name>
    <name type="common">Hoop pine</name>
    <name type="synonym">Moreton Bay pine</name>
    <dbReference type="NCBI Taxonomy" id="56994"/>
    <lineage>
        <taxon>Eukaryota</taxon>
        <taxon>Viridiplantae</taxon>
        <taxon>Streptophyta</taxon>
        <taxon>Embryophyta</taxon>
        <taxon>Tracheophyta</taxon>
        <taxon>Spermatophyta</taxon>
        <taxon>Pinopsida</taxon>
        <taxon>Pinidae</taxon>
        <taxon>Conifers II</taxon>
        <taxon>Araucariales</taxon>
        <taxon>Araucariaceae</taxon>
        <taxon>Araucaria</taxon>
    </lineage>
</organism>
<sequence>MAAMAASVTAHSHTPLSCPIWPRSFQLRSGFSKFAFDSGFRRISELQVKENPLRIDSPKLLRSRHALKVNAVGVPAPPRVLSIPQVIESLMQRSDLSEKEAEAVLNQILDAGVNEAQISALLVLLRAKGETFEEITGFAKAMIKRCIPINGVTDAIDIVGTGGDGANTVNISTGACILAAACGAPVAKHGNRASSSACGSADVLEALGITADLRPEGVEQCIREVGIGFIMASNYHPAMRLVAPVRKALKVKTIFNVLGPMLNPARVRHAVVGVYHESLVAKMAKALQNFGLKRALVVHSEGLDEMSPLGPGSILDVTPEKIEKFSFDPLRFGIPRCNLESLRGGGPDFNAKVLRDVLSGQKGAIADALVLNAAAGLLVCGRVKQLEEGVTLARETQQSGKALHVLDSWVHLSQKLKARGVSDP</sequence>
<keyword evidence="3" id="KW-0028">Amino-acid biosynthesis</keyword>
<keyword evidence="6" id="KW-0822">Tryptophan biosynthesis</keyword>
<dbReference type="NCBIfam" id="TIGR01245">
    <property type="entry name" value="trpD"/>
    <property type="match status" value="1"/>
</dbReference>